<sequence length="533" mass="59132">MQTLLLGLDAACFPVLRPMFEEDELPNLRSVFEDGTAGPLESQIPPWTASAWPSLYTGVNPGKHGVFDFLRFDGYDWDIVNATDVRQRTLWEYVDEAGLTSVVVNAPVTGPPSDIDGAIVPGYLSSEDPECHPEGVLDDVRDVVGDYRVYARRETDEHGGEERFEDYLELTRMRGEAFRYLSDRFDPEFGFVQFQKTDAVFHDYPGDQEKVRQIYRAVDEQVGEILGRCDPRTVVVASDHGMGEYDGYEVRVNQFLHEHGAVETTTDGQGVPSWFQIKDERLTRDETETTGRPSLERLAALAAEFGLTYQRGKAVLERLGLADFIGRHVPVGAVFAASDSVDFPSSHAYVRSPSELGVRLNVKGRDPEGVVPPDEYDAVRDELIELLSGVTTPEGDPVFEEVVPREKHIHGPHADEAVDVVVVPSDFQHELSALVGKRFDEPEPWNHKRYGIVALAGDNIDPEADLNAAHLFDVAPTVLATLNVAPATLMDGEALPPVNAPEVQTYPKYKSEPHTATEDEDVADRLADLGYLE</sequence>
<dbReference type="SUPFAM" id="SSF53649">
    <property type="entry name" value="Alkaline phosphatase-like"/>
    <property type="match status" value="1"/>
</dbReference>
<dbReference type="EMBL" id="JBHTBL010000004">
    <property type="protein sequence ID" value="MFC7324168.1"/>
    <property type="molecule type" value="Genomic_DNA"/>
</dbReference>
<dbReference type="RefSeq" id="WP_256408431.1">
    <property type="nucleotide sequence ID" value="NZ_JANHDN010000003.1"/>
</dbReference>
<dbReference type="Gene3D" id="3.40.720.10">
    <property type="entry name" value="Alkaline Phosphatase, subunit A"/>
    <property type="match status" value="1"/>
</dbReference>
<dbReference type="PANTHER" id="PTHR10151:SF120">
    <property type="entry name" value="BIS(5'-ADENOSYL)-TRIPHOSPHATASE"/>
    <property type="match status" value="1"/>
</dbReference>
<dbReference type="PANTHER" id="PTHR10151">
    <property type="entry name" value="ECTONUCLEOTIDE PYROPHOSPHATASE/PHOSPHODIESTERASE"/>
    <property type="match status" value="1"/>
</dbReference>
<protein>
    <submittedName>
        <fullName evidence="1">Alkaline phosphatase family protein</fullName>
    </submittedName>
</protein>
<dbReference type="GO" id="GO:0016787">
    <property type="term" value="F:hydrolase activity"/>
    <property type="evidence" value="ECO:0007669"/>
    <property type="project" value="UniProtKB-ARBA"/>
</dbReference>
<dbReference type="AlphaFoldDB" id="A0ABD6AKM7"/>
<gene>
    <name evidence="1" type="ORF">ACFQMF_06180</name>
</gene>
<comment type="caution">
    <text evidence="1">The sequence shown here is derived from an EMBL/GenBank/DDBJ whole genome shotgun (WGS) entry which is preliminary data.</text>
</comment>
<proteinExistence type="predicted"/>
<dbReference type="InterPro" id="IPR017850">
    <property type="entry name" value="Alkaline_phosphatase_core_sf"/>
</dbReference>
<dbReference type="Proteomes" id="UP001596545">
    <property type="component" value="Unassembled WGS sequence"/>
</dbReference>
<dbReference type="InterPro" id="IPR002591">
    <property type="entry name" value="Phosphodiest/P_Trfase"/>
</dbReference>
<evidence type="ECO:0000313" key="2">
    <source>
        <dbReference type="Proteomes" id="UP001596545"/>
    </source>
</evidence>
<accession>A0ABD6AKM7</accession>
<dbReference type="Pfam" id="PF01663">
    <property type="entry name" value="Phosphodiest"/>
    <property type="match status" value="1"/>
</dbReference>
<organism evidence="1 2">
    <name type="scientific">Halorubrum rutilum</name>
    <dbReference type="NCBI Taxonomy" id="1364933"/>
    <lineage>
        <taxon>Archaea</taxon>
        <taxon>Methanobacteriati</taxon>
        <taxon>Methanobacteriota</taxon>
        <taxon>Stenosarchaea group</taxon>
        <taxon>Halobacteria</taxon>
        <taxon>Halobacteriales</taxon>
        <taxon>Haloferacaceae</taxon>
        <taxon>Halorubrum</taxon>
    </lineage>
</organism>
<keyword evidence="2" id="KW-1185">Reference proteome</keyword>
<reference evidence="1 2" key="1">
    <citation type="journal article" date="2019" name="Int. J. Syst. Evol. Microbiol.">
        <title>The Global Catalogue of Microorganisms (GCM) 10K type strain sequencing project: providing services to taxonomists for standard genome sequencing and annotation.</title>
        <authorList>
            <consortium name="The Broad Institute Genomics Platform"/>
            <consortium name="The Broad Institute Genome Sequencing Center for Infectious Disease"/>
            <person name="Wu L."/>
            <person name="Ma J."/>
        </authorList>
    </citation>
    <scope>NUCLEOTIDE SEQUENCE [LARGE SCALE GENOMIC DNA]</scope>
    <source>
        <strain evidence="1 2">CGMCC 1.12554</strain>
    </source>
</reference>
<name>A0ABD6AKM7_9EURY</name>
<evidence type="ECO:0000313" key="1">
    <source>
        <dbReference type="EMBL" id="MFC7324168.1"/>
    </source>
</evidence>